<evidence type="ECO:0000313" key="3">
    <source>
        <dbReference type="Proteomes" id="UP000236311"/>
    </source>
</evidence>
<evidence type="ECO:0000313" key="2">
    <source>
        <dbReference type="EMBL" id="SOY30157.1"/>
    </source>
</evidence>
<dbReference type="InterPro" id="IPR035461">
    <property type="entry name" value="GmhA/DiaA"/>
</dbReference>
<proteinExistence type="predicted"/>
<dbReference type="InterPro" id="IPR001347">
    <property type="entry name" value="SIS_dom"/>
</dbReference>
<evidence type="ECO:0000259" key="1">
    <source>
        <dbReference type="PROSITE" id="PS51464"/>
    </source>
</evidence>
<name>A0A2K4ZI46_9FIRM</name>
<dbReference type="OrthoDB" id="9781311at2"/>
<dbReference type="PROSITE" id="PS51464">
    <property type="entry name" value="SIS"/>
    <property type="match status" value="1"/>
</dbReference>
<dbReference type="EMBL" id="OFSM01000014">
    <property type="protein sequence ID" value="SOY30157.1"/>
    <property type="molecule type" value="Genomic_DNA"/>
</dbReference>
<dbReference type="InterPro" id="IPR050099">
    <property type="entry name" value="SIS_GmhA/DiaA_subfam"/>
</dbReference>
<dbReference type="EC" id="5.3.1.28" evidence="2"/>
<sequence length="187" mass="20966">MDYTSGIKAYLEEEKRVIDNLNIDHINMVMNIFENARLQGQRIFICGNGGSASTASHFTADFNKGVSEKLDKRYDFECLSDNIPTMMAIANDVSYEEVFRELLKNKLHEGDVVIGISGSGNSKNVVNAISYAKEHGAKTVVFVGYDGGKLIGIADHHVHINVDNMQITEDIHMILDHLMMYTLTHRE</sequence>
<dbReference type="GO" id="GO:0097367">
    <property type="term" value="F:carbohydrate derivative binding"/>
    <property type="evidence" value="ECO:0007669"/>
    <property type="project" value="InterPro"/>
</dbReference>
<keyword evidence="3" id="KW-1185">Reference proteome</keyword>
<dbReference type="PANTHER" id="PTHR30390">
    <property type="entry name" value="SEDOHEPTULOSE 7-PHOSPHATE ISOMERASE / DNAA INITIATOR-ASSOCIATING FACTOR FOR REPLICATION INITIATION"/>
    <property type="match status" value="1"/>
</dbReference>
<feature type="domain" description="SIS" evidence="1">
    <location>
        <begin position="33"/>
        <end position="187"/>
    </location>
</feature>
<gene>
    <name evidence="2" type="primary">gmhA</name>
    <name evidence="2" type="ORF">AMURIS_02880</name>
</gene>
<dbReference type="Proteomes" id="UP000236311">
    <property type="component" value="Unassembled WGS sequence"/>
</dbReference>
<dbReference type="AlphaFoldDB" id="A0A2K4ZI46"/>
<protein>
    <submittedName>
        <fullName evidence="2">Phosphoheptose isomerase</fullName>
        <ecNumber evidence="2">5.3.1.28</ecNumber>
    </submittedName>
</protein>
<organism evidence="2 3">
    <name type="scientific">Acetatifactor muris</name>
    <dbReference type="NCBI Taxonomy" id="879566"/>
    <lineage>
        <taxon>Bacteria</taxon>
        <taxon>Bacillati</taxon>
        <taxon>Bacillota</taxon>
        <taxon>Clostridia</taxon>
        <taxon>Lachnospirales</taxon>
        <taxon>Lachnospiraceae</taxon>
        <taxon>Acetatifactor</taxon>
    </lineage>
</organism>
<dbReference type="PANTHER" id="PTHR30390:SF8">
    <property type="entry name" value="SUGAR ISOMERASE (SIS)"/>
    <property type="match status" value="1"/>
</dbReference>
<dbReference type="SUPFAM" id="SSF53697">
    <property type="entry name" value="SIS domain"/>
    <property type="match status" value="1"/>
</dbReference>
<dbReference type="Gene3D" id="3.40.50.10490">
    <property type="entry name" value="Glucose-6-phosphate isomerase like protein, domain 1"/>
    <property type="match status" value="1"/>
</dbReference>
<dbReference type="InterPro" id="IPR046348">
    <property type="entry name" value="SIS_dom_sf"/>
</dbReference>
<keyword evidence="2" id="KW-0413">Isomerase</keyword>
<dbReference type="GO" id="GO:0016853">
    <property type="term" value="F:isomerase activity"/>
    <property type="evidence" value="ECO:0007669"/>
    <property type="project" value="UniProtKB-KW"/>
</dbReference>
<reference evidence="2 3" key="1">
    <citation type="submission" date="2018-01" db="EMBL/GenBank/DDBJ databases">
        <authorList>
            <person name="Gaut B.S."/>
            <person name="Morton B.R."/>
            <person name="Clegg M.T."/>
            <person name="Duvall M.R."/>
        </authorList>
    </citation>
    <scope>NUCLEOTIDE SEQUENCE [LARGE SCALE GENOMIC DNA]</scope>
    <source>
        <strain evidence="2">GP69</strain>
    </source>
</reference>
<accession>A0A2K4ZI46</accession>
<dbReference type="GO" id="GO:1901135">
    <property type="term" value="P:carbohydrate derivative metabolic process"/>
    <property type="evidence" value="ECO:0007669"/>
    <property type="project" value="InterPro"/>
</dbReference>
<dbReference type="Pfam" id="PF13580">
    <property type="entry name" value="SIS_2"/>
    <property type="match status" value="1"/>
</dbReference>
<dbReference type="CDD" id="cd05006">
    <property type="entry name" value="SIS_GmhA"/>
    <property type="match status" value="1"/>
</dbReference>
<dbReference type="RefSeq" id="WP_103240219.1">
    <property type="nucleotide sequence ID" value="NZ_JANJZD010000013.1"/>
</dbReference>